<accession>A0A5K3FNS4</accession>
<name>A0A5K3FNS4_MESCO</name>
<dbReference type="WBParaSite" id="MCU_009979-RA">
    <property type="protein sequence ID" value="MCU_009979-RA"/>
    <property type="gene ID" value="MCU_009979"/>
</dbReference>
<reference evidence="1" key="1">
    <citation type="submission" date="2019-11" db="UniProtKB">
        <authorList>
            <consortium name="WormBaseParasite"/>
        </authorList>
    </citation>
    <scope>IDENTIFICATION</scope>
</reference>
<proteinExistence type="predicted"/>
<sequence length="107" mass="12015">LYIIIQSILCTSSLILYKCNYFLCSTIDRDLFEVAKSVLSTAVEQASMQDVETPQQEKTFVHSVLSQLTQAVYAPPRKDAAVSSELARLTYSRLAPFLQRPIKKSPT</sequence>
<organism evidence="1">
    <name type="scientific">Mesocestoides corti</name>
    <name type="common">Flatworm</name>
    <dbReference type="NCBI Taxonomy" id="53468"/>
    <lineage>
        <taxon>Eukaryota</taxon>
        <taxon>Metazoa</taxon>
        <taxon>Spiralia</taxon>
        <taxon>Lophotrochozoa</taxon>
        <taxon>Platyhelminthes</taxon>
        <taxon>Cestoda</taxon>
        <taxon>Eucestoda</taxon>
        <taxon>Cyclophyllidea</taxon>
        <taxon>Mesocestoididae</taxon>
        <taxon>Mesocestoides</taxon>
    </lineage>
</organism>
<dbReference type="AlphaFoldDB" id="A0A5K3FNS4"/>
<evidence type="ECO:0000313" key="1">
    <source>
        <dbReference type="WBParaSite" id="MCU_009979-RA"/>
    </source>
</evidence>
<protein>
    <submittedName>
        <fullName evidence="1">CAS_CSE1 domain-containing protein</fullName>
    </submittedName>
</protein>